<dbReference type="EMBL" id="BJWL01000023">
    <property type="protein sequence ID" value="GFZ11964.1"/>
    <property type="molecule type" value="Genomic_DNA"/>
</dbReference>
<protein>
    <submittedName>
        <fullName evidence="1">Uncharacterized protein</fullName>
    </submittedName>
</protein>
<reference evidence="1 2" key="1">
    <citation type="submission" date="2019-07" db="EMBL/GenBank/DDBJ databases">
        <title>De Novo Assembly of kiwifruit Actinidia rufa.</title>
        <authorList>
            <person name="Sugita-Konishi S."/>
            <person name="Sato K."/>
            <person name="Mori E."/>
            <person name="Abe Y."/>
            <person name="Kisaki G."/>
            <person name="Hamano K."/>
            <person name="Suezawa K."/>
            <person name="Otani M."/>
            <person name="Fukuda T."/>
            <person name="Manabe T."/>
            <person name="Gomi K."/>
            <person name="Tabuchi M."/>
            <person name="Akimitsu K."/>
            <person name="Kataoka I."/>
        </authorList>
    </citation>
    <scope>NUCLEOTIDE SEQUENCE [LARGE SCALE GENOMIC DNA]</scope>
    <source>
        <strain evidence="2">cv. Fuchu</strain>
    </source>
</reference>
<dbReference type="AlphaFoldDB" id="A0A7J0GMR3"/>
<proteinExistence type="predicted"/>
<comment type="caution">
    <text evidence="1">The sequence shown here is derived from an EMBL/GenBank/DDBJ whole genome shotgun (WGS) entry which is preliminary data.</text>
</comment>
<gene>
    <name evidence="1" type="ORF">Acr_23g0003490</name>
</gene>
<organism evidence="1 2">
    <name type="scientific">Actinidia rufa</name>
    <dbReference type="NCBI Taxonomy" id="165716"/>
    <lineage>
        <taxon>Eukaryota</taxon>
        <taxon>Viridiplantae</taxon>
        <taxon>Streptophyta</taxon>
        <taxon>Embryophyta</taxon>
        <taxon>Tracheophyta</taxon>
        <taxon>Spermatophyta</taxon>
        <taxon>Magnoliopsida</taxon>
        <taxon>eudicotyledons</taxon>
        <taxon>Gunneridae</taxon>
        <taxon>Pentapetalae</taxon>
        <taxon>asterids</taxon>
        <taxon>Ericales</taxon>
        <taxon>Actinidiaceae</taxon>
        <taxon>Actinidia</taxon>
    </lineage>
</organism>
<keyword evidence="2" id="KW-1185">Reference proteome</keyword>
<name>A0A7J0GMR3_9ERIC</name>
<accession>A0A7J0GMR3</accession>
<sequence>MRNDKFEKLKTHIHLQSEESKAKLFLSFARFEIKSEKGGGQSLGWSQRVRDDNERGSVILFAEILQREREGGCIGQRAYRGTLGVLKMTVSGSLGFGAKSCNYGPGRKRKSTISFGACLTRSIGLFGSWSKVSGQRWK</sequence>
<evidence type="ECO:0000313" key="2">
    <source>
        <dbReference type="Proteomes" id="UP000585474"/>
    </source>
</evidence>
<dbReference type="Proteomes" id="UP000585474">
    <property type="component" value="Unassembled WGS sequence"/>
</dbReference>
<evidence type="ECO:0000313" key="1">
    <source>
        <dbReference type="EMBL" id="GFZ11964.1"/>
    </source>
</evidence>